<keyword evidence="17" id="KW-1185">Reference proteome</keyword>
<evidence type="ECO:0000256" key="6">
    <source>
        <dbReference type="ARBA" id="ARBA00022692"/>
    </source>
</evidence>
<comment type="subcellular location">
    <subcellularLocation>
        <location evidence="1">Cell membrane</location>
        <topology evidence="1">Single-pass type I membrane protein</topology>
    </subcellularLocation>
</comment>
<proteinExistence type="inferred from homology"/>
<evidence type="ECO:0000256" key="9">
    <source>
        <dbReference type="ARBA" id="ARBA00022837"/>
    </source>
</evidence>
<evidence type="ECO:0000313" key="16">
    <source>
        <dbReference type="Ensembl" id="ENSSFOP00015004240.2"/>
    </source>
</evidence>
<dbReference type="GO" id="GO:0030889">
    <property type="term" value="P:negative regulation of B cell proliferation"/>
    <property type="evidence" value="ECO:0007669"/>
    <property type="project" value="TreeGrafter"/>
</dbReference>
<sequence>GKYLDQGYYSWSRNFNLQPSGPKAVALTSIPPTAQPKASVSNTQSLVFLYSSRFFSDCRNCYQLDTGTLVGIIVGDIVLSVLIALSIFCFVYNMKKKKRTLDALEGKGKKQTSSKIKTEDAESTYQELQGVQSDIYNDLTNFRK</sequence>
<reference evidence="16" key="2">
    <citation type="submission" date="2025-08" db="UniProtKB">
        <authorList>
            <consortium name="Ensembl"/>
        </authorList>
    </citation>
    <scope>IDENTIFICATION</scope>
</reference>
<keyword evidence="5" id="KW-0597">Phosphoprotein</keyword>
<reference evidence="16 17" key="1">
    <citation type="submission" date="2019-04" db="EMBL/GenBank/DDBJ databases">
        <authorList>
            <consortium name="Wellcome Sanger Institute Data Sharing"/>
        </authorList>
    </citation>
    <scope>NUCLEOTIDE SEQUENCE [LARGE SCALE GENOMIC DNA]</scope>
</reference>
<dbReference type="InterPro" id="IPR026200">
    <property type="entry name" value="Tyrobp"/>
</dbReference>
<keyword evidence="8" id="KW-0732">Signal</keyword>
<evidence type="ECO:0000256" key="7">
    <source>
        <dbReference type="ARBA" id="ARBA00022723"/>
    </source>
</evidence>
<keyword evidence="6 15" id="KW-0812">Transmembrane</keyword>
<evidence type="ECO:0000256" key="15">
    <source>
        <dbReference type="SAM" id="Phobius"/>
    </source>
</evidence>
<evidence type="ECO:0000256" key="12">
    <source>
        <dbReference type="ARBA" id="ARBA00023136"/>
    </source>
</evidence>
<organism evidence="16 17">
    <name type="scientific">Scleropages formosus</name>
    <name type="common">Asian bonytongue</name>
    <name type="synonym">Osteoglossum formosum</name>
    <dbReference type="NCBI Taxonomy" id="113540"/>
    <lineage>
        <taxon>Eukaryota</taxon>
        <taxon>Metazoa</taxon>
        <taxon>Chordata</taxon>
        <taxon>Craniata</taxon>
        <taxon>Vertebrata</taxon>
        <taxon>Euteleostomi</taxon>
        <taxon>Actinopterygii</taxon>
        <taxon>Neopterygii</taxon>
        <taxon>Teleostei</taxon>
        <taxon>Osteoglossocephala</taxon>
        <taxon>Osteoglossomorpha</taxon>
        <taxon>Osteoglossiformes</taxon>
        <taxon>Osteoglossidae</taxon>
        <taxon>Scleropages</taxon>
    </lineage>
</organism>
<evidence type="ECO:0000256" key="14">
    <source>
        <dbReference type="ARBA" id="ARBA00031252"/>
    </source>
</evidence>
<dbReference type="GO" id="GO:0009986">
    <property type="term" value="C:cell surface"/>
    <property type="evidence" value="ECO:0007669"/>
    <property type="project" value="TreeGrafter"/>
</dbReference>
<comment type="similarity">
    <text evidence="2">Belongs to the TYROBP family.</text>
</comment>
<name>A0A8C9QVX8_SCLFO</name>
<dbReference type="Ensembl" id="ENSSFOT00015004308.2">
    <property type="protein sequence ID" value="ENSSFOP00015004240.2"/>
    <property type="gene ID" value="ENSSFOG00015002795.2"/>
</dbReference>
<keyword evidence="9" id="KW-0106">Calcium</keyword>
<dbReference type="OrthoDB" id="9901873at2759"/>
<gene>
    <name evidence="16" type="primary">tyrobp</name>
</gene>
<evidence type="ECO:0000256" key="5">
    <source>
        <dbReference type="ARBA" id="ARBA00022553"/>
    </source>
</evidence>
<evidence type="ECO:0000256" key="8">
    <source>
        <dbReference type="ARBA" id="ARBA00022729"/>
    </source>
</evidence>
<evidence type="ECO:0000256" key="13">
    <source>
        <dbReference type="ARBA" id="ARBA00023157"/>
    </source>
</evidence>
<evidence type="ECO:0000256" key="10">
    <source>
        <dbReference type="ARBA" id="ARBA00022859"/>
    </source>
</evidence>
<dbReference type="GO" id="GO:0005886">
    <property type="term" value="C:plasma membrane"/>
    <property type="evidence" value="ECO:0007669"/>
    <property type="project" value="UniProtKB-SubCell"/>
</dbReference>
<dbReference type="GO" id="GO:0046872">
    <property type="term" value="F:metal ion binding"/>
    <property type="evidence" value="ECO:0007669"/>
    <property type="project" value="UniProtKB-KW"/>
</dbReference>
<keyword evidence="11 15" id="KW-1133">Transmembrane helix</keyword>
<protein>
    <recommendedName>
        <fullName evidence="3">TYRO protein tyrosine kinase-binding protein</fullName>
    </recommendedName>
    <alternativeName>
        <fullName evidence="14">DNAX-activation protein 12</fullName>
    </alternativeName>
</protein>
<dbReference type="GeneTree" id="ENSGT00980000198998"/>
<dbReference type="GO" id="GO:0005102">
    <property type="term" value="F:signaling receptor binding"/>
    <property type="evidence" value="ECO:0007669"/>
    <property type="project" value="TreeGrafter"/>
</dbReference>
<evidence type="ECO:0000256" key="1">
    <source>
        <dbReference type="ARBA" id="ARBA00004251"/>
    </source>
</evidence>
<dbReference type="PANTHER" id="PTHR17554:SF2">
    <property type="entry name" value="TYRO PROTEIN TYROSINE KINASE-BINDING PROTEIN"/>
    <property type="match status" value="1"/>
</dbReference>
<keyword evidence="13" id="KW-1015">Disulfide bond</keyword>
<keyword evidence="4" id="KW-1003">Cell membrane</keyword>
<keyword evidence="7" id="KW-0479">Metal-binding</keyword>
<evidence type="ECO:0000256" key="11">
    <source>
        <dbReference type="ARBA" id="ARBA00022989"/>
    </source>
</evidence>
<dbReference type="GO" id="GO:0002283">
    <property type="term" value="P:neutrophil activation involved in immune response"/>
    <property type="evidence" value="ECO:0007669"/>
    <property type="project" value="TreeGrafter"/>
</dbReference>
<dbReference type="Proteomes" id="UP000694397">
    <property type="component" value="Chromosome 18"/>
</dbReference>
<accession>A0A8C9QVX8</accession>
<dbReference type="Gene3D" id="1.10.287.770">
    <property type="entry name" value="YojJ-like"/>
    <property type="match status" value="1"/>
</dbReference>
<dbReference type="GO" id="GO:0002282">
    <property type="term" value="P:microglial cell activation involved in immune response"/>
    <property type="evidence" value="ECO:0007669"/>
    <property type="project" value="TreeGrafter"/>
</dbReference>
<evidence type="ECO:0000313" key="17">
    <source>
        <dbReference type="Proteomes" id="UP000694397"/>
    </source>
</evidence>
<dbReference type="GO" id="GO:0034241">
    <property type="term" value="P:positive regulation of macrophage fusion"/>
    <property type="evidence" value="ECO:0007669"/>
    <property type="project" value="TreeGrafter"/>
</dbReference>
<dbReference type="GO" id="GO:0032911">
    <property type="term" value="P:negative regulation of transforming growth factor beta1 production"/>
    <property type="evidence" value="ECO:0007669"/>
    <property type="project" value="TreeGrafter"/>
</dbReference>
<dbReference type="PANTHER" id="PTHR17554">
    <property type="entry name" value="TYRO PROTEIN TYROSINE KINASE-BINDING PROTEIN"/>
    <property type="match status" value="1"/>
</dbReference>
<evidence type="ECO:0000256" key="2">
    <source>
        <dbReference type="ARBA" id="ARBA00009791"/>
    </source>
</evidence>
<feature type="transmembrane region" description="Helical" evidence="15">
    <location>
        <begin position="69"/>
        <end position="92"/>
    </location>
</feature>
<dbReference type="GO" id="GO:1904151">
    <property type="term" value="P:positive regulation of microglial cell mediated cytotoxicity"/>
    <property type="evidence" value="ECO:0007669"/>
    <property type="project" value="TreeGrafter"/>
</dbReference>
<evidence type="ECO:0000256" key="4">
    <source>
        <dbReference type="ARBA" id="ARBA00022475"/>
    </source>
</evidence>
<dbReference type="GO" id="GO:0032816">
    <property type="term" value="P:positive regulation of natural killer cell activation"/>
    <property type="evidence" value="ECO:0007669"/>
    <property type="project" value="TreeGrafter"/>
</dbReference>
<dbReference type="AlphaFoldDB" id="A0A8C9QVX8"/>
<keyword evidence="12 15" id="KW-0472">Membrane</keyword>
<reference evidence="16" key="3">
    <citation type="submission" date="2025-09" db="UniProtKB">
        <authorList>
            <consortium name="Ensembl"/>
        </authorList>
    </citation>
    <scope>IDENTIFICATION</scope>
</reference>
<keyword evidence="10" id="KW-0391">Immunity</keyword>
<evidence type="ECO:0000256" key="3">
    <source>
        <dbReference type="ARBA" id="ARBA00022356"/>
    </source>
</evidence>